<dbReference type="RefSeq" id="WP_004563537.1">
    <property type="nucleotide sequence ID" value="NZ_AFYE01000079.1"/>
</dbReference>
<sequence length="100" mass="11101">MTGASTSVKADEVVATDQNQEKNASIQSVQMPQQKVYVQRRVGKSKRRSATCRRSFFKADDKMKRIVARKKTSVSVLGTFLIMLSGIIGMFGLATKKKES</sequence>
<feature type="region of interest" description="Disordered" evidence="1">
    <location>
        <begin position="1"/>
        <end position="29"/>
    </location>
</feature>
<evidence type="ECO:0000313" key="3">
    <source>
        <dbReference type="EMBL" id="EFZ35345.1"/>
    </source>
</evidence>
<accession>E7FNU2</accession>
<gene>
    <name evidence="3" type="ORF">HMPREF0542_10569</name>
</gene>
<feature type="compositionally biased region" description="Polar residues" evidence="1">
    <location>
        <begin position="16"/>
        <end position="29"/>
    </location>
</feature>
<feature type="transmembrane region" description="Helical" evidence="2">
    <location>
        <begin position="72"/>
        <end position="94"/>
    </location>
</feature>
<dbReference type="AlphaFoldDB" id="E7FNU2"/>
<name>E7FNU2_9LACO</name>
<keyword evidence="2" id="KW-0812">Transmembrane</keyword>
<dbReference type="EMBL" id="ACGS02000024">
    <property type="protein sequence ID" value="EFZ35345.1"/>
    <property type="molecule type" value="Genomic_DNA"/>
</dbReference>
<evidence type="ECO:0000256" key="2">
    <source>
        <dbReference type="SAM" id="Phobius"/>
    </source>
</evidence>
<reference evidence="3 4" key="1">
    <citation type="submission" date="2011-01" db="EMBL/GenBank/DDBJ databases">
        <authorList>
            <person name="Muzny D."/>
            <person name="Qin X."/>
            <person name="Buhay C."/>
            <person name="Dugan-Rocha S."/>
            <person name="Ding Y."/>
            <person name="Chen G."/>
            <person name="Hawes A."/>
            <person name="Holder M."/>
            <person name="Jhangiani S."/>
            <person name="Johnson A."/>
            <person name="Khan Z."/>
            <person name="Li Z."/>
            <person name="Liu W."/>
            <person name="Liu X."/>
            <person name="Perez L."/>
            <person name="Shen H."/>
            <person name="Wang Q."/>
            <person name="Watt J."/>
            <person name="Xi L."/>
            <person name="Xin Y."/>
            <person name="Zhou J."/>
            <person name="Deng J."/>
            <person name="Jiang H."/>
            <person name="Liu Y."/>
            <person name="Qu J."/>
            <person name="Song X.-Z."/>
            <person name="Zhang L."/>
            <person name="Villasana D."/>
            <person name="Johnson A."/>
            <person name="Liu J."/>
            <person name="Liyanage D."/>
            <person name="Lorensuhewa L."/>
            <person name="Robinson T."/>
            <person name="Song A."/>
            <person name="Song B.-B."/>
            <person name="Dinh H."/>
            <person name="Thornton R."/>
            <person name="Coyle M."/>
            <person name="Francisco L."/>
            <person name="Jackson L."/>
            <person name="Javaid M."/>
            <person name="Korchina V."/>
            <person name="Kovar C."/>
            <person name="Mata R."/>
            <person name="Mathew T."/>
            <person name="Ngo R."/>
            <person name="Nguyen L."/>
            <person name="Nguyen N."/>
            <person name="Okwuonu G."/>
            <person name="Ongeri F."/>
            <person name="Pham C."/>
            <person name="Simmons D."/>
            <person name="Wilczek-Boney K."/>
            <person name="Hale W."/>
            <person name="Jakkamsetti A."/>
            <person name="Pham P."/>
            <person name="Ruth R."/>
            <person name="San Lucas F."/>
            <person name="Warren J."/>
            <person name="Zhang J."/>
            <person name="Zhao Z."/>
            <person name="Zhou C."/>
            <person name="Zhu D."/>
            <person name="Lee S."/>
            <person name="Bess C."/>
            <person name="Blankenburg K."/>
            <person name="Forbes L."/>
            <person name="Fu Q."/>
            <person name="Gubbala S."/>
            <person name="Hirani K."/>
            <person name="Jayaseelan J.C."/>
            <person name="Lara F."/>
            <person name="Munidasa M."/>
            <person name="Palculict T."/>
            <person name="Patil S."/>
            <person name="Pu L.-L."/>
            <person name="Saada N."/>
            <person name="Tang L."/>
            <person name="Weissenberger G."/>
            <person name="Zhu Y."/>
            <person name="Hemphill L."/>
            <person name="Shang Y."/>
            <person name="Youmans B."/>
            <person name="Ayvaz T."/>
            <person name="Ross M."/>
            <person name="Santibanez J."/>
            <person name="Aqrawi P."/>
            <person name="Gross S."/>
            <person name="Joshi V."/>
            <person name="Fowler G."/>
            <person name="Nazareth L."/>
            <person name="Reid J."/>
            <person name="Worley K."/>
            <person name="Petrosino J."/>
            <person name="Highlander S."/>
            <person name="Gibbs R."/>
        </authorList>
    </citation>
    <scope>NUCLEOTIDE SEQUENCE [LARGE SCALE GENOMIC DNA]</scope>
    <source>
        <strain evidence="3 4">ATCC 25644</strain>
    </source>
</reference>
<evidence type="ECO:0000313" key="4">
    <source>
        <dbReference type="Proteomes" id="UP000004099"/>
    </source>
</evidence>
<comment type="caution">
    <text evidence="3">The sequence shown here is derived from an EMBL/GenBank/DDBJ whole genome shotgun (WGS) entry which is preliminary data.</text>
</comment>
<dbReference type="HOGENOM" id="CLU_2302339_0_0_9"/>
<proteinExistence type="predicted"/>
<dbReference type="Proteomes" id="UP000004099">
    <property type="component" value="Unassembled WGS sequence"/>
</dbReference>
<evidence type="ECO:0000256" key="1">
    <source>
        <dbReference type="SAM" id="MobiDB-lite"/>
    </source>
</evidence>
<keyword evidence="2" id="KW-1133">Transmembrane helix</keyword>
<keyword evidence="2" id="KW-0472">Membrane</keyword>
<organism evidence="3 4">
    <name type="scientific">Ligilactobacillus ruminis ATCC 25644</name>
    <dbReference type="NCBI Taxonomy" id="525362"/>
    <lineage>
        <taxon>Bacteria</taxon>
        <taxon>Bacillati</taxon>
        <taxon>Bacillota</taxon>
        <taxon>Bacilli</taxon>
        <taxon>Lactobacillales</taxon>
        <taxon>Lactobacillaceae</taxon>
        <taxon>Ligilactobacillus</taxon>
    </lineage>
</organism>
<protein>
    <submittedName>
        <fullName evidence="3">Uncharacterized protein</fullName>
    </submittedName>
</protein>